<feature type="compositionally biased region" description="Basic and acidic residues" evidence="1">
    <location>
        <begin position="1"/>
        <end position="12"/>
    </location>
</feature>
<name>A0A381LF11_BLUGR</name>
<feature type="compositionally biased region" description="Low complexity" evidence="1">
    <location>
        <begin position="168"/>
        <end position="189"/>
    </location>
</feature>
<sequence length="333" mass="36111">MTPYNLEKDKVSHSSPTCNIQDKKNSIPPREKEVKFLRMLNIKLLYFSILLLLMVAITLVSASINTATRPLRFRNVSFDDIQRPRNAANAAESSILQNVVQRYMRGIYQNEIAQDDQIDQDTSGLPRSNSRLEHNIAELVKRLPANANSTTNNDPIMPLNTQGPTSVPTMSSSESMNLSPSTSTYSPTSEVMSQMPQQSSDAPHLGVNTSGSAELTSISPTSKLPQAATTNNRSISESTSEGLSATSTKSVNTPSSVKHPITRQTIYTTTLPDGVVSTLTSTTVVPAESDPSENTNASKTRPAPGLQTNVAHSLKNVKLRGTFGMMILLVCAF</sequence>
<feature type="compositionally biased region" description="Polar residues" evidence="1">
    <location>
        <begin position="190"/>
        <end position="258"/>
    </location>
</feature>
<evidence type="ECO:0000313" key="3">
    <source>
        <dbReference type="EMBL" id="SUZ12237.1"/>
    </source>
</evidence>
<protein>
    <submittedName>
        <fullName evidence="3">Bgt-4882</fullName>
    </submittedName>
</protein>
<feature type="region of interest" description="Disordered" evidence="1">
    <location>
        <begin position="145"/>
        <end position="258"/>
    </location>
</feature>
<feature type="region of interest" description="Disordered" evidence="1">
    <location>
        <begin position="1"/>
        <end position="25"/>
    </location>
</feature>
<keyword evidence="2" id="KW-1133">Transmembrane helix</keyword>
<dbReference type="EMBL" id="UIGY01000164">
    <property type="protein sequence ID" value="SUZ12237.1"/>
    <property type="molecule type" value="Genomic_DNA"/>
</dbReference>
<dbReference type="AlphaFoldDB" id="A0A381LF11"/>
<feature type="region of interest" description="Disordered" evidence="1">
    <location>
        <begin position="284"/>
        <end position="306"/>
    </location>
</feature>
<accession>A0A381LF11</accession>
<keyword evidence="2" id="KW-0472">Membrane</keyword>
<reference evidence="3" key="1">
    <citation type="submission" date="2018-07" db="EMBL/GenBank/DDBJ databases">
        <authorList>
            <person name="Quirk P.G."/>
            <person name="Krulwich T.A."/>
        </authorList>
    </citation>
    <scope>NUCLEOTIDE SEQUENCE</scope>
    <source>
        <strain evidence="3">96224</strain>
    </source>
</reference>
<feature type="compositionally biased region" description="Polar residues" evidence="1">
    <location>
        <begin position="146"/>
        <end position="167"/>
    </location>
</feature>
<evidence type="ECO:0000256" key="2">
    <source>
        <dbReference type="SAM" id="Phobius"/>
    </source>
</evidence>
<gene>
    <name evidence="3" type="ORF">BGT96224V2_LOCUS5435</name>
</gene>
<keyword evidence="2" id="KW-0812">Transmembrane</keyword>
<organism evidence="3">
    <name type="scientific">Blumeria graminis f. sp. tritici 96224</name>
    <dbReference type="NCBI Taxonomy" id="1268274"/>
    <lineage>
        <taxon>Eukaryota</taxon>
        <taxon>Fungi</taxon>
        <taxon>Dikarya</taxon>
        <taxon>Ascomycota</taxon>
        <taxon>Pezizomycotina</taxon>
        <taxon>Leotiomycetes</taxon>
        <taxon>Erysiphales</taxon>
        <taxon>Erysiphaceae</taxon>
        <taxon>Blumeria</taxon>
    </lineage>
</organism>
<proteinExistence type="predicted"/>
<evidence type="ECO:0000256" key="1">
    <source>
        <dbReference type="SAM" id="MobiDB-lite"/>
    </source>
</evidence>
<feature type="transmembrane region" description="Helical" evidence="2">
    <location>
        <begin position="44"/>
        <end position="64"/>
    </location>
</feature>
<dbReference type="OrthoDB" id="5427732at2759"/>